<accession>A0A453LWJ9</accession>
<feature type="compositionally biased region" description="Basic residues" evidence="1">
    <location>
        <begin position="1"/>
        <end position="10"/>
    </location>
</feature>
<feature type="compositionally biased region" description="Basic residues" evidence="1">
    <location>
        <begin position="394"/>
        <end position="404"/>
    </location>
</feature>
<reference evidence="2" key="4">
    <citation type="submission" date="2019-03" db="UniProtKB">
        <authorList>
            <consortium name="EnsemblPlants"/>
        </authorList>
    </citation>
    <scope>IDENTIFICATION</scope>
</reference>
<feature type="compositionally biased region" description="Basic residues" evidence="1">
    <location>
        <begin position="233"/>
        <end position="246"/>
    </location>
</feature>
<protein>
    <submittedName>
        <fullName evidence="2">Uncharacterized protein</fullName>
    </submittedName>
</protein>
<reference evidence="3" key="2">
    <citation type="journal article" date="2017" name="Nat. Plants">
        <title>The Aegilops tauschii genome reveals multiple impacts of transposons.</title>
        <authorList>
            <person name="Zhao G."/>
            <person name="Zou C."/>
            <person name="Li K."/>
            <person name="Wang K."/>
            <person name="Li T."/>
            <person name="Gao L."/>
            <person name="Zhang X."/>
            <person name="Wang H."/>
            <person name="Yang Z."/>
            <person name="Liu X."/>
            <person name="Jiang W."/>
            <person name="Mao L."/>
            <person name="Kong X."/>
            <person name="Jiao Y."/>
            <person name="Jia J."/>
        </authorList>
    </citation>
    <scope>NUCLEOTIDE SEQUENCE [LARGE SCALE GENOMIC DNA]</scope>
    <source>
        <strain evidence="3">cv. AL8/78</strain>
    </source>
</reference>
<dbReference type="AlphaFoldDB" id="A0A453LWJ9"/>
<dbReference type="EnsemblPlants" id="AET5Gv20944400.4">
    <property type="protein sequence ID" value="AET5Gv20944400.4"/>
    <property type="gene ID" value="AET5Gv20944400"/>
</dbReference>
<name>A0A453LWJ9_AEGTS</name>
<reference evidence="2" key="3">
    <citation type="journal article" date="2017" name="Nature">
        <title>Genome sequence of the progenitor of the wheat D genome Aegilops tauschii.</title>
        <authorList>
            <person name="Luo M.C."/>
            <person name="Gu Y.Q."/>
            <person name="Puiu D."/>
            <person name="Wang H."/>
            <person name="Twardziok S.O."/>
            <person name="Deal K.R."/>
            <person name="Huo N."/>
            <person name="Zhu T."/>
            <person name="Wang L."/>
            <person name="Wang Y."/>
            <person name="McGuire P.E."/>
            <person name="Liu S."/>
            <person name="Long H."/>
            <person name="Ramasamy R.K."/>
            <person name="Rodriguez J.C."/>
            <person name="Van S.L."/>
            <person name="Yuan L."/>
            <person name="Wang Z."/>
            <person name="Xia Z."/>
            <person name="Xiao L."/>
            <person name="Anderson O.D."/>
            <person name="Ouyang S."/>
            <person name="Liang Y."/>
            <person name="Zimin A.V."/>
            <person name="Pertea G."/>
            <person name="Qi P."/>
            <person name="Bennetzen J.L."/>
            <person name="Dai X."/>
            <person name="Dawson M.W."/>
            <person name="Muller H.G."/>
            <person name="Kugler K."/>
            <person name="Rivarola-Duarte L."/>
            <person name="Spannagl M."/>
            <person name="Mayer K.F.X."/>
            <person name="Lu F.H."/>
            <person name="Bevan M.W."/>
            <person name="Leroy P."/>
            <person name="Li P."/>
            <person name="You F.M."/>
            <person name="Sun Q."/>
            <person name="Liu Z."/>
            <person name="Lyons E."/>
            <person name="Wicker T."/>
            <person name="Salzberg S.L."/>
            <person name="Devos K.M."/>
            <person name="Dvorak J."/>
        </authorList>
    </citation>
    <scope>NUCLEOTIDE SEQUENCE [LARGE SCALE GENOMIC DNA]</scope>
    <source>
        <strain evidence="2">cv. AL8/78</strain>
    </source>
</reference>
<dbReference type="Gramene" id="AET5Gv20944400.4">
    <property type="protein sequence ID" value="AET5Gv20944400.4"/>
    <property type="gene ID" value="AET5Gv20944400"/>
</dbReference>
<evidence type="ECO:0000256" key="1">
    <source>
        <dbReference type="SAM" id="MobiDB-lite"/>
    </source>
</evidence>
<organism evidence="2 3">
    <name type="scientific">Aegilops tauschii subsp. strangulata</name>
    <name type="common">Goatgrass</name>
    <dbReference type="NCBI Taxonomy" id="200361"/>
    <lineage>
        <taxon>Eukaryota</taxon>
        <taxon>Viridiplantae</taxon>
        <taxon>Streptophyta</taxon>
        <taxon>Embryophyta</taxon>
        <taxon>Tracheophyta</taxon>
        <taxon>Spermatophyta</taxon>
        <taxon>Magnoliopsida</taxon>
        <taxon>Liliopsida</taxon>
        <taxon>Poales</taxon>
        <taxon>Poaceae</taxon>
        <taxon>BOP clade</taxon>
        <taxon>Pooideae</taxon>
        <taxon>Triticodae</taxon>
        <taxon>Triticeae</taxon>
        <taxon>Triticinae</taxon>
        <taxon>Aegilops</taxon>
    </lineage>
</organism>
<feature type="compositionally biased region" description="Basic and acidic residues" evidence="1">
    <location>
        <begin position="269"/>
        <end position="278"/>
    </location>
</feature>
<dbReference type="Proteomes" id="UP000015105">
    <property type="component" value="Chromosome 5D"/>
</dbReference>
<feature type="compositionally biased region" description="Low complexity" evidence="1">
    <location>
        <begin position="50"/>
        <end position="65"/>
    </location>
</feature>
<feature type="region of interest" description="Disordered" evidence="1">
    <location>
        <begin position="1"/>
        <end position="91"/>
    </location>
</feature>
<proteinExistence type="predicted"/>
<feature type="compositionally biased region" description="Pro residues" evidence="1">
    <location>
        <begin position="38"/>
        <end position="49"/>
    </location>
</feature>
<evidence type="ECO:0000313" key="2">
    <source>
        <dbReference type="EnsemblPlants" id="AET5Gv20944400.4"/>
    </source>
</evidence>
<evidence type="ECO:0000313" key="3">
    <source>
        <dbReference type="Proteomes" id="UP000015105"/>
    </source>
</evidence>
<feature type="region of interest" description="Disordered" evidence="1">
    <location>
        <begin position="160"/>
        <end position="319"/>
    </location>
</feature>
<keyword evidence="3" id="KW-1185">Reference proteome</keyword>
<feature type="compositionally biased region" description="Low complexity" evidence="1">
    <location>
        <begin position="170"/>
        <end position="193"/>
    </location>
</feature>
<reference evidence="2" key="5">
    <citation type="journal article" date="2021" name="G3 (Bethesda)">
        <title>Aegilops tauschii genome assembly Aet v5.0 features greater sequence contiguity and improved annotation.</title>
        <authorList>
            <person name="Wang L."/>
            <person name="Zhu T."/>
            <person name="Rodriguez J.C."/>
            <person name="Deal K.R."/>
            <person name="Dubcovsky J."/>
            <person name="McGuire P.E."/>
            <person name="Lux T."/>
            <person name="Spannagl M."/>
            <person name="Mayer K.F.X."/>
            <person name="Baldrich P."/>
            <person name="Meyers B.C."/>
            <person name="Huo N."/>
            <person name="Gu Y.Q."/>
            <person name="Zhou H."/>
            <person name="Devos K.M."/>
            <person name="Bennetzen J.L."/>
            <person name="Unver T."/>
            <person name="Budak H."/>
            <person name="Gulick P.J."/>
            <person name="Galiba G."/>
            <person name="Kalapos B."/>
            <person name="Nelson D.R."/>
            <person name="Li P."/>
            <person name="You F.M."/>
            <person name="Luo M.C."/>
            <person name="Dvorak J."/>
        </authorList>
    </citation>
    <scope>NUCLEOTIDE SEQUENCE [LARGE SCALE GENOMIC DNA]</scope>
    <source>
        <strain evidence="2">cv. AL8/78</strain>
    </source>
</reference>
<sequence>MPLRRRRQGFRLHQPNPPEGPVTRAGRHRLLRTVSAPTPRPRSFSPPPGRRCSSRSSSRPASAARGGRRRGGGGSLTIPCISTPIPPATKSQQHVLHRRAAAAVAERHRRWAVDEHVRPTRGSLALAARHELGRLLQPARPADVTACTARDAGARQGHVHLRGARGGDGRLLAGEPARAGRVRVRAQGGAPQRQGGGREAAQVRERSGGARVPGRGGHHRPGAPPPPRVPRWPLHRRRQPHARLRVRPQQDARVPPPWGRVAGDGMADEAAHRARGGEGARLPARRLPSTDHPPRHQVGQHPPGQQLRSHGGGLRAGQADVRRHHARLDAGHGHVRVPGAGVRVEREADGEVGRLLLRRDAGRAPDGAAAHRRHRAPGPGGRPRRMGEAGPVARARRRRLRRRGRPEAAGQLRPGGDGARGRQRRRLRPPLGQEAPEDEPDREGAGGRHVAGGPERRGAAGAEQAVRGGGGVVQLRHEPDQRGGRGEPRVQRQVRTALAGQQRQA</sequence>
<reference evidence="3" key="1">
    <citation type="journal article" date="2014" name="Science">
        <title>Ancient hybridizations among the ancestral genomes of bread wheat.</title>
        <authorList>
            <consortium name="International Wheat Genome Sequencing Consortium,"/>
            <person name="Marcussen T."/>
            <person name="Sandve S.R."/>
            <person name="Heier L."/>
            <person name="Spannagl M."/>
            <person name="Pfeifer M."/>
            <person name="Jakobsen K.S."/>
            <person name="Wulff B.B."/>
            <person name="Steuernagel B."/>
            <person name="Mayer K.F."/>
            <person name="Olsen O.A."/>
        </authorList>
    </citation>
    <scope>NUCLEOTIDE SEQUENCE [LARGE SCALE GENOMIC DNA]</scope>
    <source>
        <strain evidence="3">cv. AL8/78</strain>
    </source>
</reference>
<feature type="compositionally biased region" description="Basic and acidic residues" evidence="1">
    <location>
        <begin position="475"/>
        <end position="490"/>
    </location>
</feature>
<feature type="region of interest" description="Disordered" evidence="1">
    <location>
        <begin position="355"/>
        <end position="505"/>
    </location>
</feature>